<evidence type="ECO:0000259" key="5">
    <source>
        <dbReference type="PROSITE" id="PS51462"/>
    </source>
</evidence>
<dbReference type="InterPro" id="IPR020084">
    <property type="entry name" value="NUDIX_hydrolase_CS"/>
</dbReference>
<evidence type="ECO:0000256" key="2">
    <source>
        <dbReference type="ARBA" id="ARBA00022801"/>
    </source>
</evidence>
<keyword evidence="3" id="KW-0460">Magnesium</keyword>
<evidence type="ECO:0000256" key="3">
    <source>
        <dbReference type="ARBA" id="ARBA00022842"/>
    </source>
</evidence>
<dbReference type="Proteomes" id="UP000503447">
    <property type="component" value="Chromosome"/>
</dbReference>
<dbReference type="InterPro" id="IPR015797">
    <property type="entry name" value="NUDIX_hydrolase-like_dom_sf"/>
</dbReference>
<dbReference type="GO" id="GO:0016787">
    <property type="term" value="F:hydrolase activity"/>
    <property type="evidence" value="ECO:0007669"/>
    <property type="project" value="UniProtKB-KW"/>
</dbReference>
<gene>
    <name evidence="6" type="ORF">FTUN_2027</name>
</gene>
<comment type="similarity">
    <text evidence="4">Belongs to the Nudix hydrolase family.</text>
</comment>
<reference evidence="7" key="1">
    <citation type="submission" date="2020-05" db="EMBL/GenBank/DDBJ databases">
        <title>Frigoriglobus tundricola gen. nov., sp. nov., a psychrotolerant cellulolytic planctomycete of the family Gemmataceae with two divergent copies of 16S rRNA gene.</title>
        <authorList>
            <person name="Kulichevskaya I.S."/>
            <person name="Ivanova A.A."/>
            <person name="Naumoff D.G."/>
            <person name="Beletsky A.V."/>
            <person name="Rijpstra W.I.C."/>
            <person name="Sinninghe Damste J.S."/>
            <person name="Mardanov A.V."/>
            <person name="Ravin N.V."/>
            <person name="Dedysh S.N."/>
        </authorList>
    </citation>
    <scope>NUCLEOTIDE SEQUENCE [LARGE SCALE GENOMIC DNA]</scope>
    <source>
        <strain evidence="7">PL17</strain>
    </source>
</reference>
<evidence type="ECO:0000256" key="4">
    <source>
        <dbReference type="RuleBase" id="RU003476"/>
    </source>
</evidence>
<keyword evidence="2 4" id="KW-0378">Hydrolase</keyword>
<sequence>MHPTEHFKYCPRCAAPRAAKNSGEMPFVCARCGFTYYFNPAVAAAAFIFDSEGRVLLIRRAKNPAAGKLGVPGGFIDYGESAEDGMRREVREEVGLEIDRIQFLVSFPNQYQYREVTYPVVDLYFTADAVRPRSARPLDAVAGIEWRFPIDVPDEECAFDSMRVALASFLNLNDPHE</sequence>
<dbReference type="AlphaFoldDB" id="A0A6M5YMD9"/>
<dbReference type="PROSITE" id="PS51462">
    <property type="entry name" value="NUDIX"/>
    <property type="match status" value="1"/>
</dbReference>
<dbReference type="InterPro" id="IPR000086">
    <property type="entry name" value="NUDIX_hydrolase_dom"/>
</dbReference>
<dbReference type="KEGG" id="ftj:FTUN_2027"/>
<dbReference type="SUPFAM" id="SSF55811">
    <property type="entry name" value="Nudix"/>
    <property type="match status" value="1"/>
</dbReference>
<dbReference type="CDD" id="cd04681">
    <property type="entry name" value="NUDIX_Hydrolase"/>
    <property type="match status" value="1"/>
</dbReference>
<name>A0A6M5YMD9_9BACT</name>
<organism evidence="6 7">
    <name type="scientific">Frigoriglobus tundricola</name>
    <dbReference type="NCBI Taxonomy" id="2774151"/>
    <lineage>
        <taxon>Bacteria</taxon>
        <taxon>Pseudomonadati</taxon>
        <taxon>Planctomycetota</taxon>
        <taxon>Planctomycetia</taxon>
        <taxon>Gemmatales</taxon>
        <taxon>Gemmataceae</taxon>
        <taxon>Frigoriglobus</taxon>
    </lineage>
</organism>
<dbReference type="Pfam" id="PF00293">
    <property type="entry name" value="NUDIX"/>
    <property type="match status" value="1"/>
</dbReference>
<evidence type="ECO:0000256" key="1">
    <source>
        <dbReference type="ARBA" id="ARBA00001946"/>
    </source>
</evidence>
<dbReference type="Gene3D" id="3.90.79.10">
    <property type="entry name" value="Nucleoside Triphosphate Pyrophosphohydrolase"/>
    <property type="match status" value="1"/>
</dbReference>
<dbReference type="PANTHER" id="PTHR43222:SF2">
    <property type="entry name" value="NUDIX HYDROLASE 23, CHLOROPLASTIC"/>
    <property type="match status" value="1"/>
</dbReference>
<dbReference type="PRINTS" id="PR00502">
    <property type="entry name" value="NUDIXFAMILY"/>
</dbReference>
<accession>A0A6M5YMD9</accession>
<dbReference type="PROSITE" id="PS00893">
    <property type="entry name" value="NUDIX_BOX"/>
    <property type="match status" value="1"/>
</dbReference>
<keyword evidence="7" id="KW-1185">Reference proteome</keyword>
<feature type="domain" description="Nudix hydrolase" evidence="5">
    <location>
        <begin position="39"/>
        <end position="170"/>
    </location>
</feature>
<evidence type="ECO:0000313" key="6">
    <source>
        <dbReference type="EMBL" id="QJW94506.1"/>
    </source>
</evidence>
<dbReference type="PANTHER" id="PTHR43222">
    <property type="entry name" value="NUDIX HYDROLASE 23"/>
    <property type="match status" value="1"/>
</dbReference>
<proteinExistence type="inferred from homology"/>
<dbReference type="EMBL" id="CP053452">
    <property type="protein sequence ID" value="QJW94506.1"/>
    <property type="molecule type" value="Genomic_DNA"/>
</dbReference>
<protein>
    <submittedName>
        <fullName evidence="6">Nudix hydrolase family protein</fullName>
    </submittedName>
</protein>
<dbReference type="InterPro" id="IPR020476">
    <property type="entry name" value="Nudix_hydrolase"/>
</dbReference>
<comment type="cofactor">
    <cofactor evidence="1">
        <name>Mg(2+)</name>
        <dbReference type="ChEBI" id="CHEBI:18420"/>
    </cofactor>
</comment>
<evidence type="ECO:0000313" key="7">
    <source>
        <dbReference type="Proteomes" id="UP000503447"/>
    </source>
</evidence>